<dbReference type="InterPro" id="IPR025664">
    <property type="entry name" value="Spore_III_AC/AD"/>
</dbReference>
<evidence type="ECO:0000256" key="1">
    <source>
        <dbReference type="SAM" id="Phobius"/>
    </source>
</evidence>
<keyword evidence="1" id="KW-0472">Membrane</keyword>
<evidence type="ECO:0000313" key="2">
    <source>
        <dbReference type="EMBL" id="NSF73654.1"/>
    </source>
</evidence>
<proteinExistence type="predicted"/>
<reference evidence="2 3" key="1">
    <citation type="journal article" date="2020" name="Cell Host Microbe">
        <title>Functional and Genomic Variation between Human-Derived Isolates of Lachnospiraceae Reveals Inter- and Intra-Species Diversity.</title>
        <authorList>
            <person name="Sorbara M.T."/>
            <person name="Littmann E.R."/>
            <person name="Fontana E."/>
            <person name="Moody T.U."/>
            <person name="Kohout C.E."/>
            <person name="Gjonbalaj M."/>
            <person name="Eaton V."/>
            <person name="Seok R."/>
            <person name="Leiner I.M."/>
            <person name="Pamer E.G."/>
        </authorList>
    </citation>
    <scope>NUCLEOTIDE SEQUENCE [LARGE SCALE GENOMIC DNA]</scope>
    <source>
        <strain evidence="2 3">MSK.20.11</strain>
    </source>
</reference>
<comment type="caution">
    <text evidence="2">The sequence shown here is derived from an EMBL/GenBank/DDBJ whole genome shotgun (WGS) entry which is preliminary data.</text>
</comment>
<dbReference type="Proteomes" id="UP000822152">
    <property type="component" value="Unassembled WGS sequence"/>
</dbReference>
<gene>
    <name evidence="2" type="ORF">G4952_07475</name>
</gene>
<feature type="transmembrane region" description="Helical" evidence="1">
    <location>
        <begin position="118"/>
        <end position="138"/>
    </location>
</feature>
<dbReference type="EMBL" id="JAAIPF010000014">
    <property type="protein sequence ID" value="NSF73654.1"/>
    <property type="molecule type" value="Genomic_DNA"/>
</dbReference>
<protein>
    <submittedName>
        <fullName evidence="2">Stage III sporulation protein AD</fullName>
    </submittedName>
</protein>
<name>A0ABX2GMS1_9FIRM</name>
<organism evidence="2 3">
    <name type="scientific">Blautia wexlerae</name>
    <dbReference type="NCBI Taxonomy" id="418240"/>
    <lineage>
        <taxon>Bacteria</taxon>
        <taxon>Bacillati</taxon>
        <taxon>Bacillota</taxon>
        <taxon>Clostridia</taxon>
        <taxon>Lachnospirales</taxon>
        <taxon>Lachnospiraceae</taxon>
        <taxon>Blautia</taxon>
    </lineage>
</organism>
<dbReference type="Pfam" id="PF06686">
    <property type="entry name" value="SpoIIIAC"/>
    <property type="match status" value="2"/>
</dbReference>
<feature type="transmembrane region" description="Helical" evidence="1">
    <location>
        <begin position="21"/>
        <end position="38"/>
    </location>
</feature>
<evidence type="ECO:0000313" key="3">
    <source>
        <dbReference type="Proteomes" id="UP000822152"/>
    </source>
</evidence>
<feature type="transmembrane region" description="Helical" evidence="1">
    <location>
        <begin position="85"/>
        <end position="106"/>
    </location>
</feature>
<keyword evidence="1" id="KW-0812">Transmembrane</keyword>
<accession>A0ABX2GMS1</accession>
<keyword evidence="1" id="KW-1133">Transmembrane helix</keyword>
<feature type="transmembrane region" description="Helical" evidence="1">
    <location>
        <begin position="45"/>
        <end position="65"/>
    </location>
</feature>
<keyword evidence="3" id="KW-1185">Reference proteome</keyword>
<sequence>MCCETGHLCIQKGRIEKDMDIIKISALGICGVMLGFLLKGTRPEYASLVTMTIGLTILGLAAGKVAYLFETLDRLRKSVSIDGSYIAILLKIIGVTYIGQFCASICKDAGYQAIGAQIELFCKLSVMVLSMPVLLAILDTISEFMV</sequence>